<evidence type="ECO:0000256" key="1">
    <source>
        <dbReference type="SAM" id="Phobius"/>
    </source>
</evidence>
<evidence type="ECO:0000313" key="3">
    <source>
        <dbReference type="Proteomes" id="UP001469553"/>
    </source>
</evidence>
<proteinExistence type="predicted"/>
<dbReference type="EMBL" id="JAHRIP010059031">
    <property type="protein sequence ID" value="MEQ2304336.1"/>
    <property type="molecule type" value="Genomic_DNA"/>
</dbReference>
<keyword evidence="1" id="KW-0812">Transmembrane</keyword>
<dbReference type="Proteomes" id="UP001469553">
    <property type="component" value="Unassembled WGS sequence"/>
</dbReference>
<evidence type="ECO:0000313" key="2">
    <source>
        <dbReference type="EMBL" id="MEQ2304336.1"/>
    </source>
</evidence>
<keyword evidence="3" id="KW-1185">Reference proteome</keyword>
<sequence length="129" mass="14623">MDVRTIKTALDALFFTLSFNPVCVVILHKNPWSNSLCTRQEVCVDAVYLCAQKSTTIMIGMLEDEVALETEKHKMPHIHSQIKKQLFILCAQALSFFFCFAIFFHPPSRAPSALSYLSLFFCLPLYGPS</sequence>
<organism evidence="2 3">
    <name type="scientific">Ameca splendens</name>
    <dbReference type="NCBI Taxonomy" id="208324"/>
    <lineage>
        <taxon>Eukaryota</taxon>
        <taxon>Metazoa</taxon>
        <taxon>Chordata</taxon>
        <taxon>Craniata</taxon>
        <taxon>Vertebrata</taxon>
        <taxon>Euteleostomi</taxon>
        <taxon>Actinopterygii</taxon>
        <taxon>Neopterygii</taxon>
        <taxon>Teleostei</taxon>
        <taxon>Neoteleostei</taxon>
        <taxon>Acanthomorphata</taxon>
        <taxon>Ovalentaria</taxon>
        <taxon>Atherinomorphae</taxon>
        <taxon>Cyprinodontiformes</taxon>
        <taxon>Goodeidae</taxon>
        <taxon>Ameca</taxon>
    </lineage>
</organism>
<gene>
    <name evidence="2" type="ORF">AMECASPLE_025943</name>
</gene>
<accession>A0ABV0ZFP1</accession>
<protein>
    <submittedName>
        <fullName evidence="2">Uncharacterized protein</fullName>
    </submittedName>
</protein>
<keyword evidence="1" id="KW-0472">Membrane</keyword>
<feature type="transmembrane region" description="Helical" evidence="1">
    <location>
        <begin position="86"/>
        <end position="104"/>
    </location>
</feature>
<comment type="caution">
    <text evidence="2">The sequence shown here is derived from an EMBL/GenBank/DDBJ whole genome shotgun (WGS) entry which is preliminary data.</text>
</comment>
<name>A0ABV0ZFP1_9TELE</name>
<keyword evidence="1" id="KW-1133">Transmembrane helix</keyword>
<reference evidence="2 3" key="1">
    <citation type="submission" date="2021-06" db="EMBL/GenBank/DDBJ databases">
        <authorList>
            <person name="Palmer J.M."/>
        </authorList>
    </citation>
    <scope>NUCLEOTIDE SEQUENCE [LARGE SCALE GENOMIC DNA]</scope>
    <source>
        <strain evidence="2 3">AS_MEX2019</strain>
        <tissue evidence="2">Muscle</tissue>
    </source>
</reference>